<dbReference type="Proteomes" id="UP001501461">
    <property type="component" value="Unassembled WGS sequence"/>
</dbReference>
<dbReference type="SUPFAM" id="SSF50022">
    <property type="entry name" value="ISP domain"/>
    <property type="match status" value="1"/>
</dbReference>
<evidence type="ECO:0000256" key="1">
    <source>
        <dbReference type="ARBA" id="ARBA00022714"/>
    </source>
</evidence>
<dbReference type="PANTHER" id="PTHR21496:SF23">
    <property type="entry name" value="3-PHENYLPROPIONATE_CINNAMIC ACID DIOXYGENASE FERREDOXIN SUBUNIT"/>
    <property type="match status" value="1"/>
</dbReference>
<dbReference type="Pfam" id="PF00355">
    <property type="entry name" value="Rieske"/>
    <property type="match status" value="1"/>
</dbReference>
<keyword evidence="2" id="KW-0479">Metal-binding</keyword>
<keyword evidence="6" id="KW-0223">Dioxygenase</keyword>
<gene>
    <name evidence="6" type="ORF">GCM10009720_27790</name>
</gene>
<evidence type="ECO:0000313" key="7">
    <source>
        <dbReference type="Proteomes" id="UP001501461"/>
    </source>
</evidence>
<dbReference type="GO" id="GO:0051213">
    <property type="term" value="F:dioxygenase activity"/>
    <property type="evidence" value="ECO:0007669"/>
    <property type="project" value="UniProtKB-KW"/>
</dbReference>
<feature type="domain" description="Rieske" evidence="5">
    <location>
        <begin position="7"/>
        <end position="106"/>
    </location>
</feature>
<keyword evidence="3" id="KW-0408">Iron</keyword>
<dbReference type="PROSITE" id="PS51296">
    <property type="entry name" value="RIESKE"/>
    <property type="match status" value="1"/>
</dbReference>
<organism evidence="6 7">
    <name type="scientific">Yaniella flava</name>
    <dbReference type="NCBI Taxonomy" id="287930"/>
    <lineage>
        <taxon>Bacteria</taxon>
        <taxon>Bacillati</taxon>
        <taxon>Actinomycetota</taxon>
        <taxon>Actinomycetes</taxon>
        <taxon>Micrococcales</taxon>
        <taxon>Micrococcaceae</taxon>
        <taxon>Yaniella</taxon>
    </lineage>
</organism>
<keyword evidence="4" id="KW-0411">Iron-sulfur</keyword>
<protein>
    <submittedName>
        <fullName evidence="6">Bifunctional 3-phenylpropionate/cinnamic acid dioxygenase ferredoxin subunit</fullName>
    </submittedName>
</protein>
<sequence>MTQTHPIIVGTTDEIQEGEALYVSSAITGTAPIAVFHTETGEFYALDDRCTHGQASLAEGFIKDELVECPRHAATFCLRNGKVLSLPATVDTNTHQIEIVGQNILLYPGVPATDAAVNEPEIK</sequence>
<evidence type="ECO:0000313" key="6">
    <source>
        <dbReference type="EMBL" id="GAA2045354.1"/>
    </source>
</evidence>
<evidence type="ECO:0000256" key="3">
    <source>
        <dbReference type="ARBA" id="ARBA00023004"/>
    </source>
</evidence>
<keyword evidence="1" id="KW-0001">2Fe-2S</keyword>
<keyword evidence="6" id="KW-0560">Oxidoreductase</keyword>
<keyword evidence="7" id="KW-1185">Reference proteome</keyword>
<proteinExistence type="predicted"/>
<comment type="caution">
    <text evidence="6">The sequence shown here is derived from an EMBL/GenBank/DDBJ whole genome shotgun (WGS) entry which is preliminary data.</text>
</comment>
<dbReference type="RefSeq" id="WP_343959807.1">
    <property type="nucleotide sequence ID" value="NZ_BAAAMN010000061.1"/>
</dbReference>
<name>A0ABP5GGN5_9MICC</name>
<evidence type="ECO:0000256" key="2">
    <source>
        <dbReference type="ARBA" id="ARBA00022723"/>
    </source>
</evidence>
<evidence type="ECO:0000259" key="5">
    <source>
        <dbReference type="PROSITE" id="PS51296"/>
    </source>
</evidence>
<dbReference type="CDD" id="cd03528">
    <property type="entry name" value="Rieske_RO_ferredoxin"/>
    <property type="match status" value="1"/>
</dbReference>
<dbReference type="PANTHER" id="PTHR21496">
    <property type="entry name" value="FERREDOXIN-RELATED"/>
    <property type="match status" value="1"/>
</dbReference>
<evidence type="ECO:0000256" key="4">
    <source>
        <dbReference type="ARBA" id="ARBA00023014"/>
    </source>
</evidence>
<accession>A0ABP5GGN5</accession>
<dbReference type="InterPro" id="IPR036922">
    <property type="entry name" value="Rieske_2Fe-2S_sf"/>
</dbReference>
<reference evidence="7" key="1">
    <citation type="journal article" date="2019" name="Int. J. Syst. Evol. Microbiol.">
        <title>The Global Catalogue of Microorganisms (GCM) 10K type strain sequencing project: providing services to taxonomists for standard genome sequencing and annotation.</title>
        <authorList>
            <consortium name="The Broad Institute Genomics Platform"/>
            <consortium name="The Broad Institute Genome Sequencing Center for Infectious Disease"/>
            <person name="Wu L."/>
            <person name="Ma J."/>
        </authorList>
    </citation>
    <scope>NUCLEOTIDE SEQUENCE [LARGE SCALE GENOMIC DNA]</scope>
    <source>
        <strain evidence="7">JCM 13595</strain>
    </source>
</reference>
<dbReference type="Gene3D" id="2.102.10.10">
    <property type="entry name" value="Rieske [2Fe-2S] iron-sulphur domain"/>
    <property type="match status" value="1"/>
</dbReference>
<dbReference type="EMBL" id="BAAAMN010000061">
    <property type="protein sequence ID" value="GAA2045354.1"/>
    <property type="molecule type" value="Genomic_DNA"/>
</dbReference>
<dbReference type="InterPro" id="IPR017941">
    <property type="entry name" value="Rieske_2Fe-2S"/>
</dbReference>